<accession>A0A090E1I6</accession>
<keyword evidence="3" id="KW-1185">Reference proteome</keyword>
<dbReference type="EMBL" id="CCMZ01000028">
    <property type="protein sequence ID" value="CDX20925.1"/>
    <property type="molecule type" value="Genomic_DNA"/>
</dbReference>
<dbReference type="AlphaFoldDB" id="A0A090E1I6"/>
<feature type="transmembrane region" description="Helical" evidence="1">
    <location>
        <begin position="31"/>
        <end position="54"/>
    </location>
</feature>
<proteinExistence type="predicted"/>
<name>A0A090E1I6_MESPL</name>
<gene>
    <name evidence="2" type="ORF">MPL3356_340100</name>
</gene>
<sequence>MSCVEIVSANLARLVLFATANRNGNMRGRPYIMALFIFDLYLSLSDVIPAGGLLQCHGHASCSVLVICQPF</sequence>
<protein>
    <submittedName>
        <fullName evidence="2">Uncharacterized protein</fullName>
    </submittedName>
</protein>
<keyword evidence="1" id="KW-0812">Transmembrane</keyword>
<evidence type="ECO:0000313" key="2">
    <source>
        <dbReference type="EMBL" id="CDX20925.1"/>
    </source>
</evidence>
<keyword evidence="1" id="KW-1133">Transmembrane helix</keyword>
<evidence type="ECO:0000256" key="1">
    <source>
        <dbReference type="SAM" id="Phobius"/>
    </source>
</evidence>
<keyword evidence="1" id="KW-0472">Membrane</keyword>
<reference evidence="3" key="1">
    <citation type="submission" date="2014-08" db="EMBL/GenBank/DDBJ databases">
        <authorList>
            <person name="Moulin L."/>
        </authorList>
    </citation>
    <scope>NUCLEOTIDE SEQUENCE [LARGE SCALE GENOMIC DNA]</scope>
</reference>
<organism evidence="2 3">
    <name type="scientific">Mesorhizobium plurifarium</name>
    <dbReference type="NCBI Taxonomy" id="69974"/>
    <lineage>
        <taxon>Bacteria</taxon>
        <taxon>Pseudomonadati</taxon>
        <taxon>Pseudomonadota</taxon>
        <taxon>Alphaproteobacteria</taxon>
        <taxon>Hyphomicrobiales</taxon>
        <taxon>Phyllobacteriaceae</taxon>
        <taxon>Mesorhizobium</taxon>
    </lineage>
</organism>
<evidence type="ECO:0000313" key="3">
    <source>
        <dbReference type="Proteomes" id="UP000045285"/>
    </source>
</evidence>
<dbReference type="Proteomes" id="UP000045285">
    <property type="component" value="Unassembled WGS sequence"/>
</dbReference>